<name>A0A255GGX0_9ACTN</name>
<organism evidence="1 2">
    <name type="scientific">Enemella evansiae</name>
    <dbReference type="NCBI Taxonomy" id="2016499"/>
    <lineage>
        <taxon>Bacteria</taxon>
        <taxon>Bacillati</taxon>
        <taxon>Actinomycetota</taxon>
        <taxon>Actinomycetes</taxon>
        <taxon>Propionibacteriales</taxon>
        <taxon>Propionibacteriaceae</taxon>
        <taxon>Enemella</taxon>
    </lineage>
</organism>
<dbReference type="SUPFAM" id="SSF160104">
    <property type="entry name" value="Acetoacetate decarboxylase-like"/>
    <property type="match status" value="1"/>
</dbReference>
<evidence type="ECO:0000313" key="2">
    <source>
        <dbReference type="Proteomes" id="UP000215896"/>
    </source>
</evidence>
<reference evidence="1 2" key="1">
    <citation type="submission" date="2017-07" db="EMBL/GenBank/DDBJ databases">
        <title>Draft whole genome sequences of clinical Proprionibacteriaceae strains.</title>
        <authorList>
            <person name="Bernier A.-M."/>
            <person name="Bernard K."/>
            <person name="Domingo M.-C."/>
        </authorList>
    </citation>
    <scope>NUCLEOTIDE SEQUENCE [LARGE SCALE GENOMIC DNA]</scope>
    <source>
        <strain evidence="1 2">NML 030167</strain>
    </source>
</reference>
<dbReference type="Pfam" id="PF09844">
    <property type="entry name" value="DUF2071"/>
    <property type="match status" value="1"/>
</dbReference>
<evidence type="ECO:0000313" key="1">
    <source>
        <dbReference type="EMBL" id="OYO14831.1"/>
    </source>
</evidence>
<dbReference type="EMBL" id="NMVO01000012">
    <property type="protein sequence ID" value="OYO14831.1"/>
    <property type="molecule type" value="Genomic_DNA"/>
</dbReference>
<keyword evidence="2" id="KW-1185">Reference proteome</keyword>
<dbReference type="OrthoDB" id="150993at2"/>
<sequence>MNYRVTPEAIAPLLPAPFRPQLHNGYAVAGICLIRLGSLRPAGLPAVFGMRSENAAHRIAVEWDEAGEPRAGVWIPRRDSDSRLTVALGGRAFPGEHHHAHFEVHESDRRLRVAFAADDGTARVSVDVAVDEELPESLLFASLAEASAFFEQGAVGWSATRDPVRHDGLRLRTTGWRVEPVQVRTVHSTFFEDPARFPPGTAMLDNALLMRRVPVDWESLTSLSATAPRG</sequence>
<accession>A0A255GGX0</accession>
<dbReference type="AlphaFoldDB" id="A0A255GGX0"/>
<dbReference type="InterPro" id="IPR023375">
    <property type="entry name" value="ADC_dom_sf"/>
</dbReference>
<proteinExistence type="predicted"/>
<protein>
    <recommendedName>
        <fullName evidence="3">DUF2071 domain-containing protein</fullName>
    </recommendedName>
</protein>
<dbReference type="Proteomes" id="UP000215896">
    <property type="component" value="Unassembled WGS sequence"/>
</dbReference>
<evidence type="ECO:0008006" key="3">
    <source>
        <dbReference type="Google" id="ProtNLM"/>
    </source>
</evidence>
<gene>
    <name evidence="1" type="ORF">CGZ94_08040</name>
</gene>
<dbReference type="InterPro" id="IPR018644">
    <property type="entry name" value="DUF2071"/>
</dbReference>
<comment type="caution">
    <text evidence="1">The sequence shown here is derived from an EMBL/GenBank/DDBJ whole genome shotgun (WGS) entry which is preliminary data.</text>
</comment>